<evidence type="ECO:0000313" key="20">
    <source>
        <dbReference type="Proteomes" id="UP000437638"/>
    </source>
</evidence>
<organism evidence="19 20">
    <name type="scientific">Vreelandella zhuhanensis</name>
    <dbReference type="NCBI Taxonomy" id="2684210"/>
    <lineage>
        <taxon>Bacteria</taxon>
        <taxon>Pseudomonadati</taxon>
        <taxon>Pseudomonadota</taxon>
        <taxon>Gammaproteobacteria</taxon>
        <taxon>Oceanospirillales</taxon>
        <taxon>Halomonadaceae</taxon>
        <taxon>Vreelandella</taxon>
    </lineage>
</organism>
<dbReference type="Proteomes" id="UP000437638">
    <property type="component" value="Unassembled WGS sequence"/>
</dbReference>
<reference evidence="19 20" key="1">
    <citation type="submission" date="2019-12" db="EMBL/GenBank/DDBJ databases">
        <title>Halomonas rutogse sp. nov. isolated from two lakes on Tibetan Plateau.</title>
        <authorList>
            <person name="Gao P."/>
        </authorList>
    </citation>
    <scope>NUCLEOTIDE SEQUENCE [LARGE SCALE GENOMIC DNA]</scope>
    <source>
        <strain evidence="19 20">ZH2S</strain>
    </source>
</reference>
<evidence type="ECO:0000256" key="15">
    <source>
        <dbReference type="SAM" id="SignalP"/>
    </source>
</evidence>
<sequence>MHSFSSSSRPLLVALLLAGLLSGCALAPGGHIESNSRAAPLDDLVDIEPITPGLVASYRHSQSAAQPMSSELRAELEAYKYRVGPGDVLNVTVYDHPELTIPAGGERSAEEAGNQVDNDGTLFYPFIGRVKVGGMTLEEVRSMLARRLVAFIAEPQVDVGVAAFRSQKVYVSGAVEEPGTLPVTNVPLTLRDAISQVGGAQEDANWHELILTRDGKEQRLSLYALMRQGDQRHNLLLRDGDMLHVPSAENQGVAVMGQVRTPGNLPVGNERISLTDAIARAGGIDEATAEPTGIFVVRTNQESTDPLATVYQLDVSNAIAFALGNQFPLQPQDVVYVTTAPLARWNRVISLLLPSVRLPGTAADTGTDFKSL</sequence>
<feature type="domain" description="SLBB" evidence="18">
    <location>
        <begin position="252"/>
        <end position="337"/>
    </location>
</feature>
<keyword evidence="5" id="KW-0762">Sugar transport</keyword>
<protein>
    <submittedName>
        <fullName evidence="19">Polysaccharide export protein Wza</fullName>
    </submittedName>
</protein>
<evidence type="ECO:0000256" key="10">
    <source>
        <dbReference type="ARBA" id="ARBA00023114"/>
    </source>
</evidence>
<keyword evidence="8" id="KW-0625">Polysaccharide transport</keyword>
<keyword evidence="14" id="KW-0449">Lipoprotein</keyword>
<evidence type="ECO:0000256" key="7">
    <source>
        <dbReference type="ARBA" id="ARBA00022729"/>
    </source>
</evidence>
<keyword evidence="4" id="KW-1134">Transmembrane beta strand</keyword>
<keyword evidence="12" id="KW-0564">Palmitate</keyword>
<feature type="chain" id="PRO_5030625077" evidence="15">
    <location>
        <begin position="28"/>
        <end position="372"/>
    </location>
</feature>
<gene>
    <name evidence="19" type="ORF">GPM19_09735</name>
</gene>
<dbReference type="PANTHER" id="PTHR33619">
    <property type="entry name" value="POLYSACCHARIDE EXPORT PROTEIN GFCE-RELATED"/>
    <property type="match status" value="1"/>
</dbReference>
<dbReference type="Gene3D" id="3.30.1950.10">
    <property type="entry name" value="wza like domain"/>
    <property type="match status" value="1"/>
</dbReference>
<dbReference type="GO" id="GO:0046930">
    <property type="term" value="C:pore complex"/>
    <property type="evidence" value="ECO:0007669"/>
    <property type="project" value="UniProtKB-KW"/>
</dbReference>
<keyword evidence="3" id="KW-0813">Transport</keyword>
<dbReference type="GO" id="GO:0006811">
    <property type="term" value="P:monoatomic ion transport"/>
    <property type="evidence" value="ECO:0007669"/>
    <property type="project" value="UniProtKB-KW"/>
</dbReference>
<keyword evidence="7 15" id="KW-0732">Signal</keyword>
<dbReference type="Gene3D" id="1.20.5.70">
    <property type="match status" value="1"/>
</dbReference>
<evidence type="ECO:0000256" key="11">
    <source>
        <dbReference type="ARBA" id="ARBA00023136"/>
    </source>
</evidence>
<dbReference type="InterPro" id="IPR049712">
    <property type="entry name" value="Poly_export"/>
</dbReference>
<feature type="domain" description="SLBB" evidence="18">
    <location>
        <begin position="167"/>
        <end position="245"/>
    </location>
</feature>
<evidence type="ECO:0000256" key="9">
    <source>
        <dbReference type="ARBA" id="ARBA00023065"/>
    </source>
</evidence>
<dbReference type="InterPro" id="IPR040716">
    <property type="entry name" value="Wza_C"/>
</dbReference>
<keyword evidence="11" id="KW-0472">Membrane</keyword>
<comment type="caution">
    <text evidence="19">The sequence shown here is derived from an EMBL/GenBank/DDBJ whole genome shotgun (WGS) entry which is preliminary data.</text>
</comment>
<evidence type="ECO:0000256" key="5">
    <source>
        <dbReference type="ARBA" id="ARBA00022597"/>
    </source>
</evidence>
<evidence type="ECO:0000256" key="1">
    <source>
        <dbReference type="ARBA" id="ARBA00004571"/>
    </source>
</evidence>
<dbReference type="Pfam" id="PF18412">
    <property type="entry name" value="Wza_C"/>
    <property type="match status" value="1"/>
</dbReference>
<dbReference type="PANTHER" id="PTHR33619:SF3">
    <property type="entry name" value="POLYSACCHARIDE EXPORT PROTEIN GFCE-RELATED"/>
    <property type="match status" value="1"/>
</dbReference>
<dbReference type="Gene3D" id="3.10.560.10">
    <property type="entry name" value="Outer membrane lipoprotein wza domain like"/>
    <property type="match status" value="2"/>
</dbReference>
<feature type="signal peptide" evidence="15">
    <location>
        <begin position="1"/>
        <end position="27"/>
    </location>
</feature>
<dbReference type="Pfam" id="PF22461">
    <property type="entry name" value="SLBB_2"/>
    <property type="match status" value="2"/>
</dbReference>
<keyword evidence="20" id="KW-1185">Reference proteome</keyword>
<dbReference type="NCBIfam" id="NF011658">
    <property type="entry name" value="PRK15078.1"/>
    <property type="match status" value="1"/>
</dbReference>
<dbReference type="GO" id="GO:0015159">
    <property type="term" value="F:polysaccharide transmembrane transporter activity"/>
    <property type="evidence" value="ECO:0007669"/>
    <property type="project" value="InterPro"/>
</dbReference>
<name>A0A7X3KRX1_9GAMM</name>
<evidence type="ECO:0000259" key="16">
    <source>
        <dbReference type="Pfam" id="PF02563"/>
    </source>
</evidence>
<keyword evidence="6" id="KW-0812">Transmembrane</keyword>
<comment type="similarity">
    <text evidence="2">Belongs to the BexD/CtrA/VexA family.</text>
</comment>
<evidence type="ECO:0000259" key="17">
    <source>
        <dbReference type="Pfam" id="PF18412"/>
    </source>
</evidence>
<keyword evidence="9" id="KW-0406">Ion transport</keyword>
<dbReference type="InterPro" id="IPR054765">
    <property type="entry name" value="SLBB_dom"/>
</dbReference>
<evidence type="ECO:0000256" key="13">
    <source>
        <dbReference type="ARBA" id="ARBA00023237"/>
    </source>
</evidence>
<evidence type="ECO:0000256" key="3">
    <source>
        <dbReference type="ARBA" id="ARBA00022448"/>
    </source>
</evidence>
<dbReference type="EMBL" id="WTKP01000006">
    <property type="protein sequence ID" value="MWJ28482.1"/>
    <property type="molecule type" value="Genomic_DNA"/>
</dbReference>
<evidence type="ECO:0000256" key="2">
    <source>
        <dbReference type="ARBA" id="ARBA00009450"/>
    </source>
</evidence>
<keyword evidence="10" id="KW-0626">Porin</keyword>
<keyword evidence="13" id="KW-0998">Cell outer membrane</keyword>
<dbReference type="Pfam" id="PF02563">
    <property type="entry name" value="Poly_export"/>
    <property type="match status" value="1"/>
</dbReference>
<evidence type="ECO:0000259" key="18">
    <source>
        <dbReference type="Pfam" id="PF22461"/>
    </source>
</evidence>
<evidence type="ECO:0000256" key="6">
    <source>
        <dbReference type="ARBA" id="ARBA00022692"/>
    </source>
</evidence>
<comment type="subcellular location">
    <subcellularLocation>
        <location evidence="1">Cell outer membrane</location>
        <topology evidence="1">Multi-pass membrane protein</topology>
    </subcellularLocation>
</comment>
<evidence type="ECO:0000313" key="19">
    <source>
        <dbReference type="EMBL" id="MWJ28482.1"/>
    </source>
</evidence>
<proteinExistence type="inferred from homology"/>
<dbReference type="GO" id="GO:0009279">
    <property type="term" value="C:cell outer membrane"/>
    <property type="evidence" value="ECO:0007669"/>
    <property type="project" value="UniProtKB-SubCell"/>
</dbReference>
<evidence type="ECO:0000256" key="14">
    <source>
        <dbReference type="ARBA" id="ARBA00023288"/>
    </source>
</evidence>
<evidence type="ECO:0000256" key="12">
    <source>
        <dbReference type="ARBA" id="ARBA00023139"/>
    </source>
</evidence>
<dbReference type="AlphaFoldDB" id="A0A7X3KRX1"/>
<evidence type="ECO:0000256" key="8">
    <source>
        <dbReference type="ARBA" id="ARBA00023047"/>
    </source>
</evidence>
<evidence type="ECO:0000256" key="4">
    <source>
        <dbReference type="ARBA" id="ARBA00022452"/>
    </source>
</evidence>
<dbReference type="GO" id="GO:0015288">
    <property type="term" value="F:porin activity"/>
    <property type="evidence" value="ECO:0007669"/>
    <property type="project" value="UniProtKB-KW"/>
</dbReference>
<accession>A0A7X3KRX1</accession>
<feature type="domain" description="Polysaccharide export protein N-terminal" evidence="16">
    <location>
        <begin position="78"/>
        <end position="161"/>
    </location>
</feature>
<dbReference type="InterPro" id="IPR003715">
    <property type="entry name" value="Poly_export_N"/>
</dbReference>
<feature type="domain" description="Outer-membrane lipoprotein Wza C-terminal" evidence="17">
    <location>
        <begin position="340"/>
        <end position="368"/>
    </location>
</feature>